<sequence length="373" mass="38894">MMSDLGQFSLSFKPAHHSQTPSKSAPTNQQGSKVLSNQALSLLHRSWKDPNLQPKLKTFLWKLLRYALATAERVSRFSQHKEDRCVACNQVEDDLHLFFNCSLPRATWFSTTPSVRTDQAATNDQETDDTMQVTDSQLSKCVAAEAARKHEEGGGGACVRALPTKLRTASPPSSLPLGGPLHSRSGGISGERRPDLGPSSMDPPLLAPDLGVRLRATSGGATAVSGFGYGPWGRWEKHRLQLQQAGGAGGAPAMLVPLGMLCAALPKAALPGGRARGRVPATWGLCSIGTSALAGLATGAAPPTPAPVVGLGTPEPGFFAKSSSVMSSMHSSSWYDELSLQRLLGGGAATVSGSAISAGLAAAHGCAALCRHC</sequence>
<proteinExistence type="predicted"/>
<accession>A0AAQ3WTG7</accession>
<reference evidence="3 4" key="1">
    <citation type="submission" date="2024-02" db="EMBL/GenBank/DDBJ databases">
        <title>High-quality chromosome-scale genome assembly of Pensacola bahiagrass (Paspalum notatum Flugge var. saurae).</title>
        <authorList>
            <person name="Vega J.M."/>
            <person name="Podio M."/>
            <person name="Orjuela J."/>
            <person name="Siena L.A."/>
            <person name="Pessino S.C."/>
            <person name="Combes M.C."/>
            <person name="Mariac C."/>
            <person name="Albertini E."/>
            <person name="Pupilli F."/>
            <person name="Ortiz J.P.A."/>
            <person name="Leblanc O."/>
        </authorList>
    </citation>
    <scope>NUCLEOTIDE SEQUENCE [LARGE SCALE GENOMIC DNA]</scope>
    <source>
        <strain evidence="3">R1</strain>
        <tissue evidence="3">Leaf</tissue>
    </source>
</reference>
<name>A0AAQ3WTG7_PASNO</name>
<keyword evidence="4" id="KW-1185">Reference proteome</keyword>
<feature type="region of interest" description="Disordered" evidence="1">
    <location>
        <begin position="169"/>
        <end position="207"/>
    </location>
</feature>
<dbReference type="AlphaFoldDB" id="A0AAQ3WTG7"/>
<evidence type="ECO:0000313" key="4">
    <source>
        <dbReference type="Proteomes" id="UP001341281"/>
    </source>
</evidence>
<evidence type="ECO:0000259" key="2">
    <source>
        <dbReference type="Pfam" id="PF13966"/>
    </source>
</evidence>
<organism evidence="3 4">
    <name type="scientific">Paspalum notatum var. saurae</name>
    <dbReference type="NCBI Taxonomy" id="547442"/>
    <lineage>
        <taxon>Eukaryota</taxon>
        <taxon>Viridiplantae</taxon>
        <taxon>Streptophyta</taxon>
        <taxon>Embryophyta</taxon>
        <taxon>Tracheophyta</taxon>
        <taxon>Spermatophyta</taxon>
        <taxon>Magnoliopsida</taxon>
        <taxon>Liliopsida</taxon>
        <taxon>Poales</taxon>
        <taxon>Poaceae</taxon>
        <taxon>PACMAD clade</taxon>
        <taxon>Panicoideae</taxon>
        <taxon>Andropogonodae</taxon>
        <taxon>Paspaleae</taxon>
        <taxon>Paspalinae</taxon>
        <taxon>Paspalum</taxon>
    </lineage>
</organism>
<dbReference type="EMBL" id="CP144749">
    <property type="protein sequence ID" value="WVZ73617.1"/>
    <property type="molecule type" value="Genomic_DNA"/>
</dbReference>
<feature type="domain" description="Reverse transcriptase zinc-binding" evidence="2">
    <location>
        <begin position="44"/>
        <end position="108"/>
    </location>
</feature>
<dbReference type="Proteomes" id="UP001341281">
    <property type="component" value="Chromosome 05"/>
</dbReference>
<dbReference type="Pfam" id="PF13966">
    <property type="entry name" value="zf-RVT"/>
    <property type="match status" value="1"/>
</dbReference>
<gene>
    <name evidence="3" type="ORF">U9M48_021903</name>
</gene>
<feature type="region of interest" description="Disordered" evidence="1">
    <location>
        <begin position="12"/>
        <end position="33"/>
    </location>
</feature>
<feature type="compositionally biased region" description="Low complexity" evidence="1">
    <location>
        <begin position="170"/>
        <end position="186"/>
    </location>
</feature>
<feature type="compositionally biased region" description="Polar residues" evidence="1">
    <location>
        <begin position="17"/>
        <end position="33"/>
    </location>
</feature>
<dbReference type="InterPro" id="IPR026960">
    <property type="entry name" value="RVT-Znf"/>
</dbReference>
<evidence type="ECO:0000256" key="1">
    <source>
        <dbReference type="SAM" id="MobiDB-lite"/>
    </source>
</evidence>
<protein>
    <recommendedName>
        <fullName evidence="2">Reverse transcriptase zinc-binding domain-containing protein</fullName>
    </recommendedName>
</protein>
<evidence type="ECO:0000313" key="3">
    <source>
        <dbReference type="EMBL" id="WVZ73617.1"/>
    </source>
</evidence>